<comment type="similarity">
    <text evidence="3">Belongs to the GRAS family.</text>
</comment>
<gene>
    <name evidence="5" type="ORF">ARALYDRAFT_348107</name>
</gene>
<dbReference type="eggNOG" id="ENOG502QR1S">
    <property type="taxonomic scope" value="Eukaryota"/>
</dbReference>
<dbReference type="PANTHER" id="PTHR31636">
    <property type="entry name" value="OSJNBA0084A10.13 PROTEIN-RELATED"/>
    <property type="match status" value="1"/>
</dbReference>
<keyword evidence="2" id="KW-0804">Transcription</keyword>
<dbReference type="Gramene" id="fgenesh1_pg.C_scaffold_5001499">
    <property type="protein sequence ID" value="fgenesh1_pg.C_scaffold_5001499"/>
    <property type="gene ID" value="fgenesh1_pg.C_scaffold_5001499"/>
</dbReference>
<feature type="short sequence motif" description="VHIID" evidence="3">
    <location>
        <begin position="138"/>
        <end position="142"/>
    </location>
</feature>
<dbReference type="Proteomes" id="UP000008694">
    <property type="component" value="Unassembled WGS sequence"/>
</dbReference>
<reference evidence="6" key="1">
    <citation type="journal article" date="2011" name="Nat. Genet.">
        <title>The Arabidopsis lyrata genome sequence and the basis of rapid genome size change.</title>
        <authorList>
            <person name="Hu T.T."/>
            <person name="Pattyn P."/>
            <person name="Bakker E.G."/>
            <person name="Cao J."/>
            <person name="Cheng J.-F."/>
            <person name="Clark R.M."/>
            <person name="Fahlgren N."/>
            <person name="Fawcett J.A."/>
            <person name="Grimwood J."/>
            <person name="Gundlach H."/>
            <person name="Haberer G."/>
            <person name="Hollister J.D."/>
            <person name="Ossowski S."/>
            <person name="Ottilar R.P."/>
            <person name="Salamov A.A."/>
            <person name="Schneeberger K."/>
            <person name="Spannagl M."/>
            <person name="Wang X."/>
            <person name="Yang L."/>
            <person name="Nasrallah M.E."/>
            <person name="Bergelson J."/>
            <person name="Carrington J.C."/>
            <person name="Gaut B.S."/>
            <person name="Schmutz J."/>
            <person name="Mayer K.F.X."/>
            <person name="Van de Peer Y."/>
            <person name="Grigoriev I.V."/>
            <person name="Nordborg M."/>
            <person name="Weigel D."/>
            <person name="Guo Y.-L."/>
        </authorList>
    </citation>
    <scope>NUCLEOTIDE SEQUENCE [LARGE SCALE GENOMIC DNA]</scope>
    <source>
        <strain evidence="6">cv. MN47</strain>
    </source>
</reference>
<name>D7LT03_ARALL</name>
<evidence type="ECO:0000313" key="6">
    <source>
        <dbReference type="Proteomes" id="UP000008694"/>
    </source>
</evidence>
<accession>D7LT03</accession>
<evidence type="ECO:0000256" key="2">
    <source>
        <dbReference type="ARBA" id="ARBA00023163"/>
    </source>
</evidence>
<proteinExistence type="inferred from homology"/>
<keyword evidence="6" id="KW-1185">Reference proteome</keyword>
<evidence type="ECO:0000256" key="4">
    <source>
        <dbReference type="SAM" id="MobiDB-lite"/>
    </source>
</evidence>
<dbReference type="EMBL" id="GL348717">
    <property type="protein sequence ID" value="EFH52266.1"/>
    <property type="molecule type" value="Genomic_DNA"/>
</dbReference>
<keyword evidence="1" id="KW-0805">Transcription regulation</keyword>
<evidence type="ECO:0000256" key="1">
    <source>
        <dbReference type="ARBA" id="ARBA00023015"/>
    </source>
</evidence>
<feature type="region of interest" description="Disordered" evidence="4">
    <location>
        <begin position="1"/>
        <end position="20"/>
    </location>
</feature>
<evidence type="ECO:0000256" key="3">
    <source>
        <dbReference type="PROSITE-ProRule" id="PRU01191"/>
    </source>
</evidence>
<evidence type="ECO:0000313" key="5">
    <source>
        <dbReference type="EMBL" id="EFH52266.1"/>
    </source>
</evidence>
<comment type="caution">
    <text evidence="3">Lacks conserved residue(s) required for the propagation of feature annotation.</text>
</comment>
<protein>
    <submittedName>
        <fullName evidence="5">Uncharacterized protein</fullName>
    </submittedName>
</protein>
<sequence length="498" mass="55958">MTKTRILNPTRFPSPKPLRGGGDANFMEQLLLHCATAIDSNDAALTHQILWVLNNIAPSDGDSTQRLTSAFLRALLSRAVSKTPTLSSTISFLPPADELHRFSVVELAAFVDLTPWHRFGFIAANAAILTAVEGYSTVHIVDLSLTHCMQIPTLIDAMARRLNKPPPLLKLTVVSSSDDFPPFINISYEELGSKLVNFATTRNITMEFTIIPSTYSDGFSSLLQQLRIYPSSFNEALVVNCHMMLRYIPEETLTSSSSSLRTVFLKTLRSLNPRIVTLIEEDVDLTSEGLVNRLKSAFNYFWIPFDTTDTLMSEQRRWYEAEISWKIENVVAKEGAERVERTETKRRWIERMREAEFGGVRVKEEAVADVKAMLEEHAVGWGMKTEDDDESLVLTWKGSHMETNTAKTFSFIDFEKFDITITTDISDVKANFKSAIAEKGFGVTDSTAPNDTIGPQYVNDIDPVRLPSCPPQPDFSTARTAVWWDVDSCRLPEGFDPY</sequence>
<feature type="region of interest" description="SAW" evidence="3">
    <location>
        <begin position="332"/>
        <end position="408"/>
    </location>
</feature>
<dbReference type="STRING" id="81972.D7LT03"/>
<organism evidence="6">
    <name type="scientific">Arabidopsis lyrata subsp. lyrata</name>
    <name type="common">Lyre-leaved rock-cress</name>
    <dbReference type="NCBI Taxonomy" id="81972"/>
    <lineage>
        <taxon>Eukaryota</taxon>
        <taxon>Viridiplantae</taxon>
        <taxon>Streptophyta</taxon>
        <taxon>Embryophyta</taxon>
        <taxon>Tracheophyta</taxon>
        <taxon>Spermatophyta</taxon>
        <taxon>Magnoliopsida</taxon>
        <taxon>eudicotyledons</taxon>
        <taxon>Gunneridae</taxon>
        <taxon>Pentapetalae</taxon>
        <taxon>rosids</taxon>
        <taxon>malvids</taxon>
        <taxon>Brassicales</taxon>
        <taxon>Brassicaceae</taxon>
        <taxon>Camelineae</taxon>
        <taxon>Arabidopsis</taxon>
    </lineage>
</organism>
<dbReference type="AlphaFoldDB" id="D7LT03"/>
<dbReference type="HOGENOM" id="CLU_011924_5_0_1"/>
<dbReference type="Pfam" id="PF03514">
    <property type="entry name" value="GRAS"/>
    <property type="match status" value="1"/>
</dbReference>
<feature type="region of interest" description="VHIID" evidence="3">
    <location>
        <begin position="107"/>
        <end position="172"/>
    </location>
</feature>
<dbReference type="PROSITE" id="PS50985">
    <property type="entry name" value="GRAS"/>
    <property type="match status" value="1"/>
</dbReference>
<dbReference type="InterPro" id="IPR005202">
    <property type="entry name" value="TF_GRAS"/>
</dbReference>